<evidence type="ECO:0000256" key="7">
    <source>
        <dbReference type="ARBA" id="ARBA00022958"/>
    </source>
</evidence>
<evidence type="ECO:0000256" key="4">
    <source>
        <dbReference type="ARBA" id="ARBA00022538"/>
    </source>
</evidence>
<keyword evidence="11 13" id="KW-0407">Ion channel</keyword>
<evidence type="ECO:0000256" key="14">
    <source>
        <dbReference type="SAM" id="Phobius"/>
    </source>
</evidence>
<evidence type="ECO:0000256" key="8">
    <source>
        <dbReference type="ARBA" id="ARBA00022989"/>
    </source>
</evidence>
<reference evidence="16" key="1">
    <citation type="submission" date="2020-09" db="EMBL/GenBank/DDBJ databases">
        <authorList>
            <person name="Kikuchi T."/>
        </authorList>
    </citation>
    <scope>NUCLEOTIDE SEQUENCE</scope>
    <source>
        <strain evidence="16">SH1</strain>
    </source>
</reference>
<name>A0A811LQ15_9BILA</name>
<keyword evidence="6 12" id="KW-0631">Potassium channel</keyword>
<dbReference type="GO" id="GO:0030322">
    <property type="term" value="P:stabilization of membrane potential"/>
    <property type="evidence" value="ECO:0007669"/>
    <property type="project" value="TreeGrafter"/>
</dbReference>
<feature type="transmembrane region" description="Helical" evidence="14">
    <location>
        <begin position="227"/>
        <end position="250"/>
    </location>
</feature>
<evidence type="ECO:0000256" key="11">
    <source>
        <dbReference type="ARBA" id="ARBA00023303"/>
    </source>
</evidence>
<dbReference type="PANTHER" id="PTHR11003:SF172">
    <property type="entry name" value="TWO PORE POTASSIUM CHANNEL PROTEIN SUP-9"/>
    <property type="match status" value="1"/>
</dbReference>
<evidence type="ECO:0000256" key="1">
    <source>
        <dbReference type="ARBA" id="ARBA00004141"/>
    </source>
</evidence>
<keyword evidence="17" id="KW-1185">Reference proteome</keyword>
<protein>
    <recommendedName>
        <fullName evidence="12">Two pore potassium channel protein sup-9</fullName>
    </recommendedName>
</protein>
<evidence type="ECO:0000256" key="12">
    <source>
        <dbReference type="PIRNR" id="PIRNR038061"/>
    </source>
</evidence>
<dbReference type="AlphaFoldDB" id="A0A811LQ15"/>
<keyword evidence="7 12" id="KW-0630">Potassium</keyword>
<dbReference type="Gene3D" id="1.10.287.70">
    <property type="match status" value="1"/>
</dbReference>
<dbReference type="PRINTS" id="PR01333">
    <property type="entry name" value="2POREKCHANEL"/>
</dbReference>
<dbReference type="PIRSF" id="PIRSF038061">
    <property type="entry name" value="K_channel_subfamily_K_type"/>
    <property type="match status" value="1"/>
</dbReference>
<keyword evidence="9 12" id="KW-0406">Ion transport</keyword>
<evidence type="ECO:0000256" key="9">
    <source>
        <dbReference type="ARBA" id="ARBA00023065"/>
    </source>
</evidence>
<evidence type="ECO:0000256" key="5">
    <source>
        <dbReference type="ARBA" id="ARBA00022692"/>
    </source>
</evidence>
<comment type="similarity">
    <text evidence="2 13">Belongs to the two pore domain potassium channel (TC 1.A.1.8) family.</text>
</comment>
<keyword evidence="5 13" id="KW-0812">Transmembrane</keyword>
<dbReference type="PRINTS" id="PR01095">
    <property type="entry name" value="TASKCHANNEL"/>
</dbReference>
<keyword evidence="3 12" id="KW-0813">Transport</keyword>
<keyword evidence="4 12" id="KW-0633">Potassium transport</keyword>
<organism evidence="16 17">
    <name type="scientific">Bursaphelenchus okinawaensis</name>
    <dbReference type="NCBI Taxonomy" id="465554"/>
    <lineage>
        <taxon>Eukaryota</taxon>
        <taxon>Metazoa</taxon>
        <taxon>Ecdysozoa</taxon>
        <taxon>Nematoda</taxon>
        <taxon>Chromadorea</taxon>
        <taxon>Rhabditida</taxon>
        <taxon>Tylenchina</taxon>
        <taxon>Tylenchomorpha</taxon>
        <taxon>Aphelenchoidea</taxon>
        <taxon>Aphelenchoididae</taxon>
        <taxon>Bursaphelenchus</taxon>
    </lineage>
</organism>
<proteinExistence type="inferred from homology"/>
<comment type="subcellular location">
    <subcellularLocation>
        <location evidence="1">Membrane</location>
        <topology evidence="1">Multi-pass membrane protein</topology>
    </subcellularLocation>
</comment>
<evidence type="ECO:0000313" key="17">
    <source>
        <dbReference type="Proteomes" id="UP000614601"/>
    </source>
</evidence>
<dbReference type="InterPro" id="IPR013099">
    <property type="entry name" value="K_chnl_dom"/>
</dbReference>
<dbReference type="EMBL" id="CAJFDH010000006">
    <property type="protein sequence ID" value="CAD5229167.1"/>
    <property type="molecule type" value="Genomic_DNA"/>
</dbReference>
<evidence type="ECO:0000259" key="15">
    <source>
        <dbReference type="Pfam" id="PF07885"/>
    </source>
</evidence>
<accession>A0A811LQ15</accession>
<evidence type="ECO:0000256" key="10">
    <source>
        <dbReference type="ARBA" id="ARBA00023136"/>
    </source>
</evidence>
<dbReference type="GO" id="GO:0015271">
    <property type="term" value="F:outward rectifier potassium channel activity"/>
    <property type="evidence" value="ECO:0007669"/>
    <property type="project" value="TreeGrafter"/>
</dbReference>
<feature type="domain" description="Potassium channel" evidence="15">
    <location>
        <begin position="176"/>
        <end position="250"/>
    </location>
</feature>
<keyword evidence="8 14" id="KW-1133">Transmembrane helix</keyword>
<evidence type="ECO:0000256" key="3">
    <source>
        <dbReference type="ARBA" id="ARBA00022448"/>
    </source>
</evidence>
<evidence type="ECO:0000256" key="6">
    <source>
        <dbReference type="ARBA" id="ARBA00022826"/>
    </source>
</evidence>
<dbReference type="OrthoDB" id="297496at2759"/>
<sequence>MLWLDAKSRRALRLGFTTFCYLVFGGLGFGFFEHDADDELRNRISIDRKRLQSKYNFSQTDFELLEDSVIKSIPFSAGHQWEFAGAFYFCTVVITTVGYGHSTPATIPGKVFYMVFALAGIPLGLIMFQSIGERINTFVRQCLIKTRTMLASQGLVVLREIKPRHLLVTSSTFGTVTILVGTLVFHKKENWSIFDSFYYCVITLSTIGLGDQVAAQSNERLDQDLFYVLFTLFFILFGLAIFSACINLLILEFMAHNADIVTARSRIRRLLSLRRGTSFRRNISSRLSSQTPSQLFKAESTVQRDSDYMELMYKYYRRKPVKFVVRRPPVGYIDHLVNINSTGI</sequence>
<dbReference type="Pfam" id="PF07885">
    <property type="entry name" value="Ion_trans_2"/>
    <property type="match status" value="2"/>
</dbReference>
<comment type="caution">
    <text evidence="16">The sequence shown here is derived from an EMBL/GenBank/DDBJ whole genome shotgun (WGS) entry which is preliminary data.</text>
</comment>
<evidence type="ECO:0000313" key="16">
    <source>
        <dbReference type="EMBL" id="CAD5229167.1"/>
    </source>
</evidence>
<keyword evidence="10 12" id="KW-0472">Membrane</keyword>
<dbReference type="SUPFAM" id="SSF81324">
    <property type="entry name" value="Voltage-gated potassium channels"/>
    <property type="match status" value="2"/>
</dbReference>
<feature type="transmembrane region" description="Helical" evidence="14">
    <location>
        <begin position="111"/>
        <end position="131"/>
    </location>
</feature>
<feature type="transmembrane region" description="Helical" evidence="14">
    <location>
        <begin position="165"/>
        <end position="185"/>
    </location>
</feature>
<feature type="transmembrane region" description="Helical" evidence="14">
    <location>
        <begin position="12"/>
        <end position="32"/>
    </location>
</feature>
<dbReference type="InterPro" id="IPR003092">
    <property type="entry name" value="2pore_dom_K_chnl_TASK"/>
</dbReference>
<evidence type="ECO:0000256" key="13">
    <source>
        <dbReference type="RuleBase" id="RU003857"/>
    </source>
</evidence>
<dbReference type="GO" id="GO:0022841">
    <property type="term" value="F:potassium ion leak channel activity"/>
    <property type="evidence" value="ECO:0007669"/>
    <property type="project" value="TreeGrafter"/>
</dbReference>
<dbReference type="Proteomes" id="UP000783686">
    <property type="component" value="Unassembled WGS sequence"/>
</dbReference>
<dbReference type="GO" id="GO:0005886">
    <property type="term" value="C:plasma membrane"/>
    <property type="evidence" value="ECO:0007669"/>
    <property type="project" value="TreeGrafter"/>
</dbReference>
<feature type="transmembrane region" description="Helical" evidence="14">
    <location>
        <begin position="197"/>
        <end position="215"/>
    </location>
</feature>
<dbReference type="InterPro" id="IPR003280">
    <property type="entry name" value="2pore_dom_K_chnl"/>
</dbReference>
<feature type="domain" description="Potassium channel" evidence="15">
    <location>
        <begin position="78"/>
        <end position="135"/>
    </location>
</feature>
<gene>
    <name evidence="16" type="ORF">BOKJ2_LOCUS13226</name>
</gene>
<dbReference type="PANTHER" id="PTHR11003">
    <property type="entry name" value="POTASSIUM CHANNEL, SUBFAMILY K"/>
    <property type="match status" value="1"/>
</dbReference>
<dbReference type="EMBL" id="CAJFCW020000006">
    <property type="protein sequence ID" value="CAG9125932.1"/>
    <property type="molecule type" value="Genomic_DNA"/>
</dbReference>
<feature type="transmembrane region" description="Helical" evidence="14">
    <location>
        <begin position="81"/>
        <end position="99"/>
    </location>
</feature>
<dbReference type="Proteomes" id="UP000614601">
    <property type="component" value="Unassembled WGS sequence"/>
</dbReference>
<evidence type="ECO:0000256" key="2">
    <source>
        <dbReference type="ARBA" id="ARBA00006666"/>
    </source>
</evidence>